<evidence type="ECO:0000313" key="8">
    <source>
        <dbReference type="Proteomes" id="UP001082899"/>
    </source>
</evidence>
<dbReference type="InterPro" id="IPR039424">
    <property type="entry name" value="SBP_5"/>
</dbReference>
<accession>A0ABT3ZTD9</accession>
<comment type="subcellular location">
    <subcellularLocation>
        <location evidence="1">Cell envelope</location>
    </subcellularLocation>
</comment>
<keyword evidence="8" id="KW-1185">Reference proteome</keyword>
<comment type="similarity">
    <text evidence="2">Belongs to the bacterial solute-binding protein 5 family.</text>
</comment>
<evidence type="ECO:0000256" key="4">
    <source>
        <dbReference type="ARBA" id="ARBA00022729"/>
    </source>
</evidence>
<dbReference type="Pfam" id="PF00496">
    <property type="entry name" value="SBP_bac_5"/>
    <property type="match status" value="1"/>
</dbReference>
<reference evidence="7" key="1">
    <citation type="submission" date="2022-11" db="EMBL/GenBank/DDBJ databases">
        <title>Robbsia betulipollinis sp. nov., isolated from pollen of birch (Betula pendula).</title>
        <authorList>
            <person name="Shi H."/>
            <person name="Ambika Manirajan B."/>
            <person name="Ratering S."/>
            <person name="Geissler-Plaum R."/>
            <person name="Schnell S."/>
        </authorList>
    </citation>
    <scope>NUCLEOTIDE SEQUENCE</scope>
    <source>
        <strain evidence="7">Bb-Pol-6</strain>
    </source>
</reference>
<dbReference type="InterPro" id="IPR023765">
    <property type="entry name" value="SBP_5_CS"/>
</dbReference>
<dbReference type="InterPro" id="IPR000914">
    <property type="entry name" value="SBP_5_dom"/>
</dbReference>
<dbReference type="InterPro" id="IPR030678">
    <property type="entry name" value="Peptide/Ni-bd"/>
</dbReference>
<dbReference type="EMBL" id="JAPMXC010000013">
    <property type="protein sequence ID" value="MCY0389833.1"/>
    <property type="molecule type" value="Genomic_DNA"/>
</dbReference>
<dbReference type="CDD" id="cd08504">
    <property type="entry name" value="PBP2_OppA"/>
    <property type="match status" value="1"/>
</dbReference>
<dbReference type="Gene3D" id="3.90.76.10">
    <property type="entry name" value="Dipeptide-binding Protein, Domain 1"/>
    <property type="match status" value="1"/>
</dbReference>
<dbReference type="PANTHER" id="PTHR30290:SF10">
    <property type="entry name" value="PERIPLASMIC OLIGOPEPTIDE-BINDING PROTEIN-RELATED"/>
    <property type="match status" value="1"/>
</dbReference>
<keyword evidence="4 5" id="KW-0732">Signal</keyword>
<dbReference type="Gene3D" id="3.10.105.10">
    <property type="entry name" value="Dipeptide-binding Protein, Domain 3"/>
    <property type="match status" value="1"/>
</dbReference>
<evidence type="ECO:0000256" key="1">
    <source>
        <dbReference type="ARBA" id="ARBA00004196"/>
    </source>
</evidence>
<dbReference type="PROSITE" id="PS01040">
    <property type="entry name" value="SBP_BACTERIAL_5"/>
    <property type="match status" value="1"/>
</dbReference>
<gene>
    <name evidence="7" type="ORF">OVY01_22085</name>
</gene>
<feature type="signal peptide" evidence="5">
    <location>
        <begin position="1"/>
        <end position="26"/>
    </location>
</feature>
<name>A0ABT3ZTD9_9BURK</name>
<protein>
    <submittedName>
        <fullName evidence="7">Peptide ABC transporter substrate-binding protein</fullName>
    </submittedName>
</protein>
<comment type="caution">
    <text evidence="7">The sequence shown here is derived from an EMBL/GenBank/DDBJ whole genome shotgun (WGS) entry which is preliminary data.</text>
</comment>
<evidence type="ECO:0000256" key="2">
    <source>
        <dbReference type="ARBA" id="ARBA00005695"/>
    </source>
</evidence>
<dbReference type="SUPFAM" id="SSF53850">
    <property type="entry name" value="Periplasmic binding protein-like II"/>
    <property type="match status" value="1"/>
</dbReference>
<proteinExistence type="inferred from homology"/>
<organism evidence="7 8">
    <name type="scientific">Robbsia betulipollinis</name>
    <dbReference type="NCBI Taxonomy" id="2981849"/>
    <lineage>
        <taxon>Bacteria</taxon>
        <taxon>Pseudomonadati</taxon>
        <taxon>Pseudomonadota</taxon>
        <taxon>Betaproteobacteria</taxon>
        <taxon>Burkholderiales</taxon>
        <taxon>Burkholderiaceae</taxon>
        <taxon>Robbsia</taxon>
    </lineage>
</organism>
<evidence type="ECO:0000256" key="3">
    <source>
        <dbReference type="ARBA" id="ARBA00022448"/>
    </source>
</evidence>
<evidence type="ECO:0000313" key="7">
    <source>
        <dbReference type="EMBL" id="MCY0389833.1"/>
    </source>
</evidence>
<feature type="chain" id="PRO_5046703961" evidence="5">
    <location>
        <begin position="27"/>
        <end position="546"/>
    </location>
</feature>
<feature type="domain" description="Solute-binding protein family 5" evidence="6">
    <location>
        <begin position="90"/>
        <end position="463"/>
    </location>
</feature>
<dbReference type="PIRSF" id="PIRSF002741">
    <property type="entry name" value="MppA"/>
    <property type="match status" value="1"/>
</dbReference>
<dbReference type="Gene3D" id="3.40.190.10">
    <property type="entry name" value="Periplasmic binding protein-like II"/>
    <property type="match status" value="1"/>
</dbReference>
<evidence type="ECO:0000259" key="6">
    <source>
        <dbReference type="Pfam" id="PF00496"/>
    </source>
</evidence>
<dbReference type="Proteomes" id="UP001082899">
    <property type="component" value="Unassembled WGS sequence"/>
</dbReference>
<keyword evidence="3" id="KW-0813">Transport</keyword>
<dbReference type="PANTHER" id="PTHR30290">
    <property type="entry name" value="PERIPLASMIC BINDING COMPONENT OF ABC TRANSPORTER"/>
    <property type="match status" value="1"/>
</dbReference>
<evidence type="ECO:0000256" key="5">
    <source>
        <dbReference type="SAM" id="SignalP"/>
    </source>
</evidence>
<sequence>MRNVKFPPYRRAAAWLAAGVMSGALAVPTLALAASIPPGVMLAPNQVLIRNNGSEVETLDPNLAETVPAHAILMDLFEGLTANDNHGGTVPGVAEKWEQKDPTTWIFHLRKNAKWSNGETVTAGDFVYGMQRLVDPRTASSYASTYGGFLVNGTDIIAGRKPATALGVKAIDAVTLEIKTPYPVPFLPDVMANGNLGPINKAGVEKYGVNWTKPGNLVSNGAYMLKTWQVNDRIVVVKNPQYWDAANVQLTQITFLPIESEDADVKMFQSGSEDWEYQLPPGAYPRLKQDYPKDIRNTPMLGLRYFTFNMQDPLLKDVRVRQALSMVVDREVLAQHVTASGETPAYGLIVKGMKGADVGNYDWAAWPMAKRVATAKQLLAAAGVKPGTQLHIAMNTSDFNKRMSIFLASEWKSKLGLDAQIDSMEFKVLLRQRHAGQFQVARNGWIADYNDASAFLTLVQCGSEQNDSHGCDPKADALMLQASQSNDPALRQKLQTQAAQLAMANYPILPLMQYTAARLVKPYVGGYTNDNPLDRFRGKDLYIIKH</sequence>